<sequence length="143" mass="16003">MKIKYSSGDIFLLPLDNNNYAICQIVWAPKGDYKKVFSFCVLEKGTGKSIEIPEGGIPILLDDNGNKIKVIFSSVKKIVNGEWEIIGNRSLSPDSLELMLFNLAGDLHEGDKVIRKLSINEYSQYPSMSVFGFELIQNILLNS</sequence>
<evidence type="ECO:0000313" key="1">
    <source>
        <dbReference type="EMBL" id="KHN49142.1"/>
    </source>
</evidence>
<comment type="caution">
    <text evidence="1">The sequence shown here is derived from an EMBL/GenBank/DDBJ whole genome shotgun (WGS) entry which is preliminary data.</text>
</comment>
<organism evidence="1 2">
    <name type="scientific">Pectobacterium fontis</name>
    <dbReference type="NCBI Taxonomy" id="2558042"/>
    <lineage>
        <taxon>Bacteria</taxon>
        <taxon>Pseudomonadati</taxon>
        <taxon>Pseudomonadota</taxon>
        <taxon>Gammaproteobacteria</taxon>
        <taxon>Enterobacterales</taxon>
        <taxon>Pectobacteriaceae</taxon>
        <taxon>Pectobacterium</taxon>
    </lineage>
</organism>
<dbReference type="EMBL" id="JSXC01000095">
    <property type="protein sequence ID" value="KHN49142.1"/>
    <property type="molecule type" value="Genomic_DNA"/>
</dbReference>
<proteinExistence type="predicted"/>
<evidence type="ECO:0008006" key="3">
    <source>
        <dbReference type="Google" id="ProtNLM"/>
    </source>
</evidence>
<dbReference type="AlphaFoldDB" id="A0A7V8L3P5"/>
<reference evidence="1 2" key="1">
    <citation type="submission" date="2014-10" db="EMBL/GenBank/DDBJ databases">
        <title>Genome sequence of Pectobacterium carotovorum M022.</title>
        <authorList>
            <person name="Chan K.-G."/>
            <person name="Tan W.-S."/>
        </authorList>
    </citation>
    <scope>NUCLEOTIDE SEQUENCE [LARGE SCALE GENOMIC DNA]</scope>
    <source>
        <strain evidence="1 2">M022</strain>
    </source>
</reference>
<protein>
    <recommendedName>
        <fullName evidence="3">Immunity protein 26</fullName>
    </recommendedName>
</protein>
<dbReference type="Pfam" id="PF15428">
    <property type="entry name" value="Imm26"/>
    <property type="match status" value="1"/>
</dbReference>
<dbReference type="Proteomes" id="UP000053038">
    <property type="component" value="Unassembled WGS sequence"/>
</dbReference>
<dbReference type="InterPro" id="IPR029278">
    <property type="entry name" value="Imm26"/>
</dbReference>
<gene>
    <name evidence="1" type="ORF">OI69_18735</name>
</gene>
<accession>A0A7V8L3P5</accession>
<keyword evidence="2" id="KW-1185">Reference proteome</keyword>
<evidence type="ECO:0000313" key="2">
    <source>
        <dbReference type="Proteomes" id="UP000053038"/>
    </source>
</evidence>
<name>A0A7V8L3P5_9GAMM</name>